<evidence type="ECO:0000256" key="1">
    <source>
        <dbReference type="ARBA" id="ARBA00004186"/>
    </source>
</evidence>
<dbReference type="OrthoDB" id="5987638at2759"/>
<dbReference type="GO" id="GO:0000940">
    <property type="term" value="C:outer kinetochore"/>
    <property type="evidence" value="ECO:0007669"/>
    <property type="project" value="InterPro"/>
</dbReference>
<dbReference type="PANTHER" id="PTHR48118:SF1">
    <property type="entry name" value="SPINDLE AND KINETOCHORE-ASSOCIATED PROTEIN 3"/>
    <property type="match status" value="1"/>
</dbReference>
<keyword evidence="6" id="KW-0132">Cell division</keyword>
<evidence type="ECO:0000256" key="10">
    <source>
        <dbReference type="ARBA" id="ARBA00023212"/>
    </source>
</evidence>
<evidence type="ECO:0000256" key="3">
    <source>
        <dbReference type="ARBA" id="ARBA00007716"/>
    </source>
</evidence>
<dbReference type="Gene3D" id="6.10.250.1400">
    <property type="match status" value="1"/>
</dbReference>
<sequence length="537" mass="60833">MAASRDFFGKLRGLCLSLEKETRQLERALRGEDTDYEEESPIRVLHDLHCEIRTLKEDVNASLGKSCSEKQAVHEFMKASEILMQRNAADLGKIKALFQKYGYKPYVEESTEDKDEVNSDSTVSDQNKSDGEKGVPHLPACAEKPPVPEDPLCDPQLSDFGLSQYAFSRPRSAVKGQYATNSHQENSKSRTPLQMQPSRVLPKTPKCMLKMDDYECVTPKLETFGITEHTVCMNEDYTMSLIRKTAQTNKRDPSILNSISKIVSVCCTILALFVIYSSLWFCVLSYFMIMALNVIFSFNYGFNLQMDASADVIVSVASSETIGQSVKKDDLEVCLSKMASREVLITPRPKTKATTENPDWIASPMVLVFCTPDVKICSTTNSTVLSKTPETNDRPLPSDAETPRFPDFETRWLKTEAKVVNSNYVHSHMLVNMNRENCESVMKKDATDKQHAKDRIPLAMSSDEYLKHFGDPTPPKIKSYDQLLDTPPAPEITRIPDDILQILYKYNHKVDLSKSKEIETKTRYKSDFTDHCNKENR</sequence>
<evidence type="ECO:0000256" key="4">
    <source>
        <dbReference type="ARBA" id="ARBA00022454"/>
    </source>
</evidence>
<protein>
    <submittedName>
        <fullName evidence="15">SKA3 protein</fullName>
    </submittedName>
</protein>
<evidence type="ECO:0000256" key="8">
    <source>
        <dbReference type="ARBA" id="ARBA00022776"/>
    </source>
</evidence>
<gene>
    <name evidence="15" type="primary">Ska3</name>
    <name evidence="15" type="ORF">UPUEPO_R13471</name>
</gene>
<feature type="region of interest" description="Disordered" evidence="13">
    <location>
        <begin position="108"/>
        <end position="149"/>
    </location>
</feature>
<reference evidence="15 16" key="1">
    <citation type="submission" date="2019-09" db="EMBL/GenBank/DDBJ databases">
        <title>Bird 10,000 Genomes (B10K) Project - Family phase.</title>
        <authorList>
            <person name="Zhang G."/>
        </authorList>
    </citation>
    <scope>NUCLEOTIDE SEQUENCE [LARGE SCALE GENOMIC DNA]</scope>
    <source>
        <strain evidence="15">B10K-DU-012-37</strain>
    </source>
</reference>
<keyword evidence="7" id="KW-0493">Microtubule</keyword>
<keyword evidence="14" id="KW-0812">Transmembrane</keyword>
<keyword evidence="9" id="KW-0995">Kinetochore</keyword>
<evidence type="ECO:0000256" key="9">
    <source>
        <dbReference type="ARBA" id="ARBA00022838"/>
    </source>
</evidence>
<evidence type="ECO:0000256" key="11">
    <source>
        <dbReference type="ARBA" id="ARBA00023306"/>
    </source>
</evidence>
<dbReference type="Proteomes" id="UP000544127">
    <property type="component" value="Unassembled WGS sequence"/>
</dbReference>
<dbReference type="GO" id="GO:0005876">
    <property type="term" value="C:spindle microtubule"/>
    <property type="evidence" value="ECO:0007669"/>
    <property type="project" value="TreeGrafter"/>
</dbReference>
<evidence type="ECO:0000256" key="2">
    <source>
        <dbReference type="ARBA" id="ARBA00004629"/>
    </source>
</evidence>
<evidence type="ECO:0000256" key="6">
    <source>
        <dbReference type="ARBA" id="ARBA00022618"/>
    </source>
</evidence>
<comment type="similarity">
    <text evidence="3">Belongs to the SKA3 family.</text>
</comment>
<dbReference type="EMBL" id="VZRI01010542">
    <property type="protein sequence ID" value="NWU98496.1"/>
    <property type="molecule type" value="Genomic_DNA"/>
</dbReference>
<name>A0A7K6BAU2_UPUEP</name>
<organism evidence="15 16">
    <name type="scientific">Upupa epops</name>
    <name type="common">Eurasian hoopoe</name>
    <dbReference type="NCBI Taxonomy" id="57439"/>
    <lineage>
        <taxon>Eukaryota</taxon>
        <taxon>Metazoa</taxon>
        <taxon>Chordata</taxon>
        <taxon>Craniata</taxon>
        <taxon>Vertebrata</taxon>
        <taxon>Euteleostomi</taxon>
        <taxon>Archelosauria</taxon>
        <taxon>Archosauria</taxon>
        <taxon>Dinosauria</taxon>
        <taxon>Saurischia</taxon>
        <taxon>Theropoda</taxon>
        <taxon>Coelurosauria</taxon>
        <taxon>Aves</taxon>
        <taxon>Neognathae</taxon>
        <taxon>Neoaves</taxon>
        <taxon>Telluraves</taxon>
        <taxon>Coraciimorphae</taxon>
        <taxon>Bucerotiformes</taxon>
        <taxon>Upupidae</taxon>
        <taxon>Upupa</taxon>
    </lineage>
</organism>
<evidence type="ECO:0000313" key="15">
    <source>
        <dbReference type="EMBL" id="NWU98496.1"/>
    </source>
</evidence>
<dbReference type="GO" id="GO:0007059">
    <property type="term" value="P:chromosome segregation"/>
    <property type="evidence" value="ECO:0007669"/>
    <property type="project" value="InterPro"/>
</dbReference>
<evidence type="ECO:0000256" key="13">
    <source>
        <dbReference type="SAM" id="MobiDB-lite"/>
    </source>
</evidence>
<evidence type="ECO:0000256" key="14">
    <source>
        <dbReference type="SAM" id="Phobius"/>
    </source>
</evidence>
<feature type="compositionally biased region" description="Polar residues" evidence="13">
    <location>
        <begin position="178"/>
        <end position="196"/>
    </location>
</feature>
<keyword evidence="11" id="KW-0131">Cell cycle</keyword>
<dbReference type="PANTHER" id="PTHR48118">
    <property type="entry name" value="SPINDLE AND KINETOCHORE-ASSOCIATED PROTEIN 3"/>
    <property type="match status" value="1"/>
</dbReference>
<keyword evidence="12" id="KW-0137">Centromere</keyword>
<evidence type="ECO:0000256" key="12">
    <source>
        <dbReference type="ARBA" id="ARBA00023328"/>
    </source>
</evidence>
<dbReference type="CDD" id="cd12957">
    <property type="entry name" value="SKA3_N"/>
    <property type="match status" value="1"/>
</dbReference>
<feature type="transmembrane region" description="Helical" evidence="14">
    <location>
        <begin position="269"/>
        <end position="296"/>
    </location>
</feature>
<dbReference type="InterPro" id="IPR033341">
    <property type="entry name" value="SKA3"/>
</dbReference>
<keyword evidence="4" id="KW-0158">Chromosome</keyword>
<evidence type="ECO:0000256" key="5">
    <source>
        <dbReference type="ARBA" id="ARBA00022490"/>
    </source>
</evidence>
<feature type="region of interest" description="Disordered" evidence="13">
    <location>
        <begin position="174"/>
        <end position="196"/>
    </location>
</feature>
<keyword evidence="5" id="KW-0963">Cytoplasm</keyword>
<comment type="subcellular location">
    <subcellularLocation>
        <location evidence="2">Chromosome</location>
        <location evidence="2">Centromere</location>
        <location evidence="2">Kinetochore</location>
    </subcellularLocation>
    <subcellularLocation>
        <location evidence="1">Cytoplasm</location>
        <location evidence="1">Cytoskeleton</location>
        <location evidence="1">Spindle</location>
    </subcellularLocation>
</comment>
<keyword evidence="14" id="KW-0472">Membrane</keyword>
<evidence type="ECO:0000256" key="7">
    <source>
        <dbReference type="ARBA" id="ARBA00022701"/>
    </source>
</evidence>
<dbReference type="GO" id="GO:0000278">
    <property type="term" value="P:mitotic cell cycle"/>
    <property type="evidence" value="ECO:0007669"/>
    <property type="project" value="TreeGrafter"/>
</dbReference>
<keyword evidence="16" id="KW-1185">Reference proteome</keyword>
<accession>A0A7K6BAU2</accession>
<dbReference type="AlphaFoldDB" id="A0A7K6BAU2"/>
<evidence type="ECO:0000313" key="16">
    <source>
        <dbReference type="Proteomes" id="UP000544127"/>
    </source>
</evidence>
<dbReference type="GO" id="GO:0051301">
    <property type="term" value="P:cell division"/>
    <property type="evidence" value="ECO:0007669"/>
    <property type="project" value="UniProtKB-KW"/>
</dbReference>
<feature type="non-terminal residue" evidence="15">
    <location>
        <position position="1"/>
    </location>
</feature>
<feature type="non-terminal residue" evidence="15">
    <location>
        <position position="537"/>
    </location>
</feature>
<keyword evidence="14" id="KW-1133">Transmembrane helix</keyword>
<keyword evidence="8" id="KW-0498">Mitosis</keyword>
<keyword evidence="10" id="KW-0206">Cytoskeleton</keyword>
<proteinExistence type="inferred from homology"/>
<comment type="caution">
    <text evidence="15">The sequence shown here is derived from an EMBL/GenBank/DDBJ whole genome shotgun (WGS) entry which is preliminary data.</text>
</comment>